<organism evidence="2 3">
    <name type="scientific">Maribrevibacterium harenarium</name>
    <dbReference type="NCBI Taxonomy" id="2589817"/>
    <lineage>
        <taxon>Bacteria</taxon>
        <taxon>Pseudomonadati</taxon>
        <taxon>Pseudomonadota</taxon>
        <taxon>Gammaproteobacteria</taxon>
        <taxon>Oceanospirillales</taxon>
        <taxon>Oceanospirillaceae</taxon>
        <taxon>Maribrevibacterium</taxon>
    </lineage>
</organism>
<keyword evidence="1" id="KW-1133">Transmembrane helix</keyword>
<name>A0A501X0L1_9GAMM</name>
<dbReference type="AlphaFoldDB" id="A0A501X0L1"/>
<dbReference type="EMBL" id="VFRR01000010">
    <property type="protein sequence ID" value="TPE53321.1"/>
    <property type="molecule type" value="Genomic_DNA"/>
</dbReference>
<evidence type="ECO:0000313" key="3">
    <source>
        <dbReference type="Proteomes" id="UP000315901"/>
    </source>
</evidence>
<dbReference type="RefSeq" id="WP_140587995.1">
    <property type="nucleotide sequence ID" value="NZ_VFRR01000010.1"/>
</dbReference>
<keyword evidence="1" id="KW-0472">Membrane</keyword>
<dbReference type="Proteomes" id="UP000315901">
    <property type="component" value="Unassembled WGS sequence"/>
</dbReference>
<reference evidence="2 3" key="1">
    <citation type="submission" date="2019-06" db="EMBL/GenBank/DDBJ databases">
        <title>A novel bacterium of genus Marinomonas, isolated from coastal sand.</title>
        <authorList>
            <person name="Huang H."/>
            <person name="Mo K."/>
            <person name="Hu Y."/>
        </authorList>
    </citation>
    <scope>NUCLEOTIDE SEQUENCE [LARGE SCALE GENOMIC DNA]</scope>
    <source>
        <strain evidence="2 3">HB171799</strain>
    </source>
</reference>
<keyword evidence="1" id="KW-0812">Transmembrane</keyword>
<proteinExistence type="predicted"/>
<gene>
    <name evidence="2" type="ORF">FJM67_06580</name>
</gene>
<evidence type="ECO:0000256" key="1">
    <source>
        <dbReference type="SAM" id="Phobius"/>
    </source>
</evidence>
<sequence length="128" mass="14439">MGYLNVMSAVNKCIDELRLPLLMVKWGARLYTFVLTVVMINLVIYPLGGAYDPSDFFHTVLKNIPLISWYAFFGAISLFVFVCWLVNTYEHLAVTRQARTVSFPPYRVAAPKTVIRSLHASRAPPVSA</sequence>
<accession>A0A501X0L1</accession>
<comment type="caution">
    <text evidence="2">The sequence shown here is derived from an EMBL/GenBank/DDBJ whole genome shotgun (WGS) entry which is preliminary data.</text>
</comment>
<feature type="transmembrane region" description="Helical" evidence="1">
    <location>
        <begin position="28"/>
        <end position="47"/>
    </location>
</feature>
<protein>
    <submittedName>
        <fullName evidence="2">Uncharacterized protein</fullName>
    </submittedName>
</protein>
<feature type="transmembrane region" description="Helical" evidence="1">
    <location>
        <begin position="67"/>
        <end position="86"/>
    </location>
</feature>
<evidence type="ECO:0000313" key="2">
    <source>
        <dbReference type="EMBL" id="TPE53321.1"/>
    </source>
</evidence>
<dbReference type="OrthoDB" id="6104255at2"/>
<keyword evidence="3" id="KW-1185">Reference proteome</keyword>